<protein>
    <submittedName>
        <fullName evidence="1">Uncharacterized protein</fullName>
    </submittedName>
</protein>
<reference evidence="1 2" key="1">
    <citation type="journal article" date="2010" name="Genome Biol.">
        <title>A first genome assembly of the barley fungal pathogen Pyrenophora teres f. teres.</title>
        <authorList>
            <person name="Ellwood S.R."/>
            <person name="Liu Z."/>
            <person name="Syme R.A."/>
            <person name="Lai Z."/>
            <person name="Hane J.K."/>
            <person name="Keiper F."/>
            <person name="Moffat C.S."/>
            <person name="Oliver R.P."/>
            <person name="Friesen T.L."/>
        </authorList>
    </citation>
    <scope>NUCLEOTIDE SEQUENCE [LARGE SCALE GENOMIC DNA]</scope>
    <source>
        <strain evidence="1 2">0-1</strain>
    </source>
</reference>
<organism evidence="2">
    <name type="scientific">Pyrenophora teres f. teres (strain 0-1)</name>
    <name type="common">Barley net blotch fungus</name>
    <name type="synonym">Drechslera teres f. teres</name>
    <dbReference type="NCBI Taxonomy" id="861557"/>
    <lineage>
        <taxon>Eukaryota</taxon>
        <taxon>Fungi</taxon>
        <taxon>Dikarya</taxon>
        <taxon>Ascomycota</taxon>
        <taxon>Pezizomycotina</taxon>
        <taxon>Dothideomycetes</taxon>
        <taxon>Pleosporomycetidae</taxon>
        <taxon>Pleosporales</taxon>
        <taxon>Pleosporineae</taxon>
        <taxon>Pleosporaceae</taxon>
        <taxon>Pyrenophora</taxon>
    </lineage>
</organism>
<evidence type="ECO:0000313" key="1">
    <source>
        <dbReference type="EMBL" id="EFQ87503.1"/>
    </source>
</evidence>
<feature type="non-terminal residue" evidence="1">
    <location>
        <position position="1"/>
    </location>
</feature>
<dbReference type="HOGENOM" id="CLU_2984705_0_0_1"/>
<proteinExistence type="predicted"/>
<name>E3S3E6_PYRTT</name>
<keyword evidence="2" id="KW-1185">Reference proteome</keyword>
<evidence type="ECO:0000313" key="2">
    <source>
        <dbReference type="Proteomes" id="UP000001067"/>
    </source>
</evidence>
<accession>E3S3E6</accession>
<gene>
    <name evidence="1" type="ORF">PTT_16986</name>
</gene>
<dbReference type="Proteomes" id="UP000001067">
    <property type="component" value="Unassembled WGS sequence"/>
</dbReference>
<sequence length="58" mass="6628">AVKLNTLGRVHLVFNINMLRLALLDPLPSQPQDDNELEPIKVDGEEMYLVEEILKERG</sequence>
<dbReference type="AlphaFoldDB" id="E3S3E6"/>
<dbReference type="KEGG" id="pte:PTT_16986"/>
<dbReference type="EMBL" id="GL536974">
    <property type="protein sequence ID" value="EFQ87503.1"/>
    <property type="molecule type" value="Genomic_DNA"/>
</dbReference>